<dbReference type="InterPro" id="IPR041147">
    <property type="entry name" value="GH38_C"/>
</dbReference>
<dbReference type="InterPro" id="IPR011013">
    <property type="entry name" value="Gal_mutarotase_sf_dom"/>
</dbReference>
<dbReference type="EC" id="3.2.1.-" evidence="12"/>
<dbReference type="Proteomes" id="UP000050525">
    <property type="component" value="Unassembled WGS sequence"/>
</dbReference>
<dbReference type="InterPro" id="IPR013780">
    <property type="entry name" value="Glyco_hydro_b"/>
</dbReference>
<dbReference type="Gene3D" id="2.60.40.1180">
    <property type="entry name" value="Golgi alpha-mannosidase II"/>
    <property type="match status" value="1"/>
</dbReference>
<dbReference type="GO" id="GO:0005764">
    <property type="term" value="C:lysosome"/>
    <property type="evidence" value="ECO:0007669"/>
    <property type="project" value="UniProtKB-SubCell"/>
</dbReference>
<evidence type="ECO:0000256" key="1">
    <source>
        <dbReference type="ARBA" id="ARBA00000365"/>
    </source>
</evidence>
<dbReference type="AlphaFoldDB" id="A0A151NCQ3"/>
<organism evidence="14 15">
    <name type="scientific">Alligator mississippiensis</name>
    <name type="common">American alligator</name>
    <dbReference type="NCBI Taxonomy" id="8496"/>
    <lineage>
        <taxon>Eukaryota</taxon>
        <taxon>Metazoa</taxon>
        <taxon>Chordata</taxon>
        <taxon>Craniata</taxon>
        <taxon>Vertebrata</taxon>
        <taxon>Euteleostomi</taxon>
        <taxon>Archelosauria</taxon>
        <taxon>Archosauria</taxon>
        <taxon>Crocodylia</taxon>
        <taxon>Alligatoridae</taxon>
        <taxon>Alligatorinae</taxon>
        <taxon>Alligator</taxon>
    </lineage>
</organism>
<proteinExistence type="inferred from homology"/>
<comment type="subcellular location">
    <subcellularLocation>
        <location evidence="2">Lysosome</location>
    </subcellularLocation>
</comment>
<evidence type="ECO:0000256" key="4">
    <source>
        <dbReference type="ARBA" id="ARBA00022723"/>
    </source>
</evidence>
<evidence type="ECO:0000259" key="13">
    <source>
        <dbReference type="SMART" id="SM00872"/>
    </source>
</evidence>
<dbReference type="SMART" id="SM00872">
    <property type="entry name" value="Alpha-mann_mid"/>
    <property type="match status" value="1"/>
</dbReference>
<feature type="domain" description="Glycoside hydrolase family 38 central" evidence="13">
    <location>
        <begin position="354"/>
        <end position="433"/>
    </location>
</feature>
<keyword evidence="5 12" id="KW-0732">Signal</keyword>
<comment type="catalytic activity">
    <reaction evidence="1">
        <text>Hydrolysis of terminal, non-reducing alpha-D-mannose residues in alpha-D-mannosides.</text>
        <dbReference type="EC" id="3.2.1.24"/>
    </reaction>
</comment>
<dbReference type="PANTHER" id="PTHR11607:SF3">
    <property type="entry name" value="LYSOSOMAL ALPHA-MANNOSIDASE"/>
    <property type="match status" value="1"/>
</dbReference>
<evidence type="ECO:0000256" key="6">
    <source>
        <dbReference type="ARBA" id="ARBA00022801"/>
    </source>
</evidence>
<dbReference type="InterPro" id="IPR015341">
    <property type="entry name" value="Glyco_hydro_38_cen"/>
</dbReference>
<dbReference type="Gene3D" id="1.20.1270.50">
    <property type="entry name" value="Glycoside hydrolase family 38, central domain"/>
    <property type="match status" value="2"/>
</dbReference>
<evidence type="ECO:0000256" key="9">
    <source>
        <dbReference type="ARBA" id="ARBA00023180"/>
    </source>
</evidence>
<dbReference type="Gene3D" id="2.70.98.30">
    <property type="entry name" value="Golgi alpha-mannosidase II, domain 4"/>
    <property type="match status" value="1"/>
</dbReference>
<evidence type="ECO:0000313" key="14">
    <source>
        <dbReference type="EMBL" id="KYO34592.1"/>
    </source>
</evidence>
<dbReference type="FunFam" id="1.20.1270.50:FF:000002">
    <property type="entry name" value="Alpha-mannosidase"/>
    <property type="match status" value="1"/>
</dbReference>
<reference evidence="14 15" key="1">
    <citation type="journal article" date="2012" name="Genome Biol.">
        <title>Sequencing three crocodilian genomes to illuminate the evolution of archosaurs and amniotes.</title>
        <authorList>
            <person name="St John J.A."/>
            <person name="Braun E.L."/>
            <person name="Isberg S.R."/>
            <person name="Miles L.G."/>
            <person name="Chong A.Y."/>
            <person name="Gongora J."/>
            <person name="Dalzell P."/>
            <person name="Moran C."/>
            <person name="Bed'hom B."/>
            <person name="Abzhanov A."/>
            <person name="Burgess S.C."/>
            <person name="Cooksey A.M."/>
            <person name="Castoe T.A."/>
            <person name="Crawford N.G."/>
            <person name="Densmore L.D."/>
            <person name="Drew J.C."/>
            <person name="Edwards S.V."/>
            <person name="Faircloth B.C."/>
            <person name="Fujita M.K."/>
            <person name="Greenwold M.J."/>
            <person name="Hoffmann F.G."/>
            <person name="Howard J.M."/>
            <person name="Iguchi T."/>
            <person name="Janes D.E."/>
            <person name="Khan S.Y."/>
            <person name="Kohno S."/>
            <person name="de Koning A.J."/>
            <person name="Lance S.L."/>
            <person name="McCarthy F.M."/>
            <person name="McCormack J.E."/>
            <person name="Merchant M.E."/>
            <person name="Peterson D.G."/>
            <person name="Pollock D.D."/>
            <person name="Pourmand N."/>
            <person name="Raney B.J."/>
            <person name="Roessler K.A."/>
            <person name="Sanford J.R."/>
            <person name="Sawyer R.H."/>
            <person name="Schmidt C.J."/>
            <person name="Triplett E.W."/>
            <person name="Tuberville T.D."/>
            <person name="Venegas-Anaya M."/>
            <person name="Howard J.T."/>
            <person name="Jarvis E.D."/>
            <person name="Guillette L.J.Jr."/>
            <person name="Glenn T.C."/>
            <person name="Green R.E."/>
            <person name="Ray D.A."/>
        </authorList>
    </citation>
    <scope>NUCLEOTIDE SEQUENCE [LARGE SCALE GENOMIC DNA]</scope>
    <source>
        <strain evidence="14">KSC_2009_1</strain>
    </source>
</reference>
<dbReference type="EMBL" id="AKHW03003383">
    <property type="protein sequence ID" value="KYO34592.1"/>
    <property type="molecule type" value="Genomic_DNA"/>
</dbReference>
<dbReference type="PANTHER" id="PTHR11607">
    <property type="entry name" value="ALPHA-MANNOSIDASE"/>
    <property type="match status" value="1"/>
</dbReference>
<keyword evidence="10" id="KW-0458">Lysosome</keyword>
<dbReference type="PROSITE" id="PS51257">
    <property type="entry name" value="PROKAR_LIPOPROTEIN"/>
    <property type="match status" value="1"/>
</dbReference>
<keyword evidence="9" id="KW-0325">Glycoprotein</keyword>
<name>A0A151NCQ3_ALLMI</name>
<dbReference type="Pfam" id="PF01074">
    <property type="entry name" value="Glyco_hydro_38N"/>
    <property type="match status" value="1"/>
</dbReference>
<evidence type="ECO:0000256" key="2">
    <source>
        <dbReference type="ARBA" id="ARBA00004371"/>
    </source>
</evidence>
<accession>A0A151NCQ3</accession>
<dbReference type="InterPro" id="IPR050843">
    <property type="entry name" value="Glycosyl_Hydrlase_38"/>
</dbReference>
<keyword evidence="8" id="KW-1015">Disulfide bond</keyword>
<keyword evidence="6 12" id="KW-0378">Hydrolase</keyword>
<dbReference type="FunFam" id="2.60.40.1360:FF:000002">
    <property type="entry name" value="Alpha-mannosidase"/>
    <property type="match status" value="1"/>
</dbReference>
<dbReference type="STRING" id="8496.A0A151NCQ3"/>
<dbReference type="GO" id="GO:0046872">
    <property type="term" value="F:metal ion binding"/>
    <property type="evidence" value="ECO:0007669"/>
    <property type="project" value="UniProtKB-KW"/>
</dbReference>
<dbReference type="FunFam" id="3.20.110.10:FF:000001">
    <property type="entry name" value="Alpha-mannosidase"/>
    <property type="match status" value="1"/>
</dbReference>
<feature type="signal peptide" evidence="12">
    <location>
        <begin position="1"/>
        <end position="18"/>
    </location>
</feature>
<dbReference type="eggNOG" id="KOG1959">
    <property type="taxonomic scope" value="Eukaryota"/>
</dbReference>
<dbReference type="InterPro" id="IPR037094">
    <property type="entry name" value="Glyco_hydro_38_cen_sf"/>
</dbReference>
<dbReference type="FunFam" id="2.70.98.30:FF:000003">
    <property type="entry name" value="Alpha-mannosidase"/>
    <property type="match status" value="1"/>
</dbReference>
<evidence type="ECO:0000256" key="12">
    <source>
        <dbReference type="RuleBase" id="RU361199"/>
    </source>
</evidence>
<sequence>MGARVGLLLLGLLGAAGGCGYESCPATEPKMLNVHLIPHTHNDVGWLKTVDQYFYGARNDIQHAGVQYILDSVMPQLQADPTKRFVYVEVAFFYRWWQLQPEPIRQLVRELINQGRLEFANGGWCMNDEAAVHYNAVVDQLTLGLRFLQETFGACGRPRVAWHIDPFGHAREQASLFAQMGFDGFFIGRLDYQDKANRERLREMEQVWRGSSSLKPPAADLFTGVLPNGYGPPFSFCWDQFCSDNPIVDDKSDENNVAERVSSFLRVAEAQAKHYRTNHIVMTMGSDFQYENANLWYKNMDKLLQHVNAQQANGSRVHVLYSTPSCYLWALNQANLTWSLKHDDFFPYADGPHQFWTGYFTSRPSFKRYERLSNNFLQVCKQLEALAGPGIRKGPYGEGDSSVLRRAMAVAQHHDAVSGTEKQHVANDYAKRLAAGWEACQVLVSNALATISGSKENFIFCNYLNMSVCPLSEAAGQFTVILYNPLGRSVRWIVRLPVNGAQYSVMDTDGQAVLSEIIPVSNFTRQLRRDRGNARLELIFPAVAPALGYATFAVTRLAGERQLGPQEIHARPLEIHNEHVRVLFDPVTGLLQEIQNLDKGITLPVTQGFFWYNASIGNEESSQASGAYIFRPNRSEPIPMAWRVHTYLVKNRLVQEVYQNFSAWCSQVVRLYAGESHVELEWTVGPIPTDDGWGKEIISRFDTPLETDGCFYTDSNGREIQERRRNFRPTWNLSQTEPVAGNYYPVNSRIYIKNRKFQLTVLTDRSQGGTSVSDGSLELMVHRRLLYDDDRGVGEPLMEPGDFHDGLVVRGRHLVLLDTVESSPTRHRLQAQQEFMAPQLVLAPGSAAPSTQGQRFTALRQDLPHNIHLLTLAQWDANSILLRLEHQFEQGESANGSQPVTLNLLNLFSSFTITALQEMNLAANQRREDVTRLTWWLEPGAARPQPPPKLDPSRVTLEPMEIRTFLATVQHRDTGGGLAARWVER</sequence>
<dbReference type="CDD" id="cd10810">
    <property type="entry name" value="GH38N_AMII_LAM_like"/>
    <property type="match status" value="1"/>
</dbReference>
<dbReference type="SUPFAM" id="SSF74650">
    <property type="entry name" value="Galactose mutarotase-like"/>
    <property type="match status" value="1"/>
</dbReference>
<dbReference type="Pfam" id="PF09261">
    <property type="entry name" value="Alpha-mann_mid"/>
    <property type="match status" value="1"/>
</dbReference>
<comment type="caution">
    <text evidence="14">The sequence shown here is derived from an EMBL/GenBank/DDBJ whole genome shotgun (WGS) entry which is preliminary data.</text>
</comment>
<dbReference type="Pfam" id="PF17677">
    <property type="entry name" value="Glyco_hydro38C2"/>
    <property type="match status" value="1"/>
</dbReference>
<evidence type="ECO:0000256" key="11">
    <source>
        <dbReference type="ARBA" id="ARBA00023295"/>
    </source>
</evidence>
<dbReference type="FunFam" id="2.60.40.1180:FF:000018">
    <property type="entry name" value="Alpha-mannosidase"/>
    <property type="match status" value="1"/>
</dbReference>
<dbReference type="Pfam" id="PF07748">
    <property type="entry name" value="Glyco_hydro_38C"/>
    <property type="match status" value="1"/>
</dbReference>
<dbReference type="InterPro" id="IPR000602">
    <property type="entry name" value="Glyco_hydro_38_N"/>
</dbReference>
<evidence type="ECO:0000256" key="5">
    <source>
        <dbReference type="ARBA" id="ARBA00022729"/>
    </source>
</evidence>
<dbReference type="GO" id="GO:0030246">
    <property type="term" value="F:carbohydrate binding"/>
    <property type="evidence" value="ECO:0007669"/>
    <property type="project" value="InterPro"/>
</dbReference>
<feature type="chain" id="PRO_5017855059" description="Alpha-mannosidase" evidence="12">
    <location>
        <begin position="19"/>
        <end position="985"/>
    </location>
</feature>
<dbReference type="FunFam" id="1.20.1270.50:FF:000003">
    <property type="entry name" value="Alpha-mannosidase"/>
    <property type="match status" value="1"/>
</dbReference>
<keyword evidence="7 12" id="KW-0862">Zinc</keyword>
<keyword evidence="4 12" id="KW-0479">Metal-binding</keyword>
<dbReference type="InterPro" id="IPR027291">
    <property type="entry name" value="Glyco_hydro_38_N_sf"/>
</dbReference>
<dbReference type="InterPro" id="IPR011330">
    <property type="entry name" value="Glyco_hydro/deAcase_b/a-brl"/>
</dbReference>
<protein>
    <recommendedName>
        <fullName evidence="12">Alpha-mannosidase</fullName>
        <ecNumber evidence="12">3.2.1.-</ecNumber>
    </recommendedName>
</protein>
<dbReference type="InterPro" id="IPR028995">
    <property type="entry name" value="Glyco_hydro_57/38_cen_sf"/>
</dbReference>
<gene>
    <name evidence="14" type="primary">MAN2B1</name>
    <name evidence="14" type="ORF">Y1Q_0017301</name>
</gene>
<evidence type="ECO:0000256" key="7">
    <source>
        <dbReference type="ARBA" id="ARBA00022833"/>
    </source>
</evidence>
<evidence type="ECO:0000256" key="3">
    <source>
        <dbReference type="ARBA" id="ARBA00009792"/>
    </source>
</evidence>
<comment type="similarity">
    <text evidence="3 12">Belongs to the glycosyl hydrolase 38 family.</text>
</comment>
<evidence type="ECO:0000256" key="10">
    <source>
        <dbReference type="ARBA" id="ARBA00023228"/>
    </source>
</evidence>
<dbReference type="GO" id="GO:0006013">
    <property type="term" value="P:mannose metabolic process"/>
    <property type="evidence" value="ECO:0007669"/>
    <property type="project" value="InterPro"/>
</dbReference>
<dbReference type="SUPFAM" id="SSF88688">
    <property type="entry name" value="Families 57/38 glycoside transferase middle domain"/>
    <property type="match status" value="1"/>
</dbReference>
<dbReference type="SUPFAM" id="SSF88713">
    <property type="entry name" value="Glycoside hydrolase/deacetylase"/>
    <property type="match status" value="1"/>
</dbReference>
<keyword evidence="15" id="KW-1185">Reference proteome</keyword>
<dbReference type="GO" id="GO:0004559">
    <property type="term" value="F:alpha-mannosidase activity"/>
    <property type="evidence" value="ECO:0007669"/>
    <property type="project" value="UniProtKB-EC"/>
</dbReference>
<evidence type="ECO:0000256" key="8">
    <source>
        <dbReference type="ARBA" id="ARBA00023157"/>
    </source>
</evidence>
<keyword evidence="11 12" id="KW-0326">Glycosidase</keyword>
<dbReference type="InterPro" id="IPR011682">
    <property type="entry name" value="Glyco_hydro_38_C"/>
</dbReference>
<dbReference type="Gene3D" id="3.20.110.10">
    <property type="entry name" value="Glycoside hydrolase 38, N terminal domain"/>
    <property type="match status" value="1"/>
</dbReference>
<evidence type="ECO:0000313" key="15">
    <source>
        <dbReference type="Proteomes" id="UP000050525"/>
    </source>
</evidence>
<dbReference type="Gene3D" id="2.60.40.1360">
    <property type="match status" value="1"/>
</dbReference>
<comment type="cofactor">
    <cofactor evidence="12">
        <name>Zn(2+)</name>
        <dbReference type="ChEBI" id="CHEBI:29105"/>
    </cofactor>
    <text evidence="12">Binds 1 zinc ion per subunit.</text>
</comment>